<keyword evidence="5" id="KW-0032">Aminotransferase</keyword>
<dbReference type="Pfam" id="PF00202">
    <property type="entry name" value="Aminotran_3"/>
    <property type="match status" value="1"/>
</dbReference>
<dbReference type="Gene3D" id="3.40.640.10">
    <property type="entry name" value="Type I PLP-dependent aspartate aminotransferase-like (Major domain)"/>
    <property type="match status" value="1"/>
</dbReference>
<dbReference type="PANTHER" id="PTHR43094">
    <property type="entry name" value="AMINOTRANSFERASE"/>
    <property type="match status" value="1"/>
</dbReference>
<dbReference type="GO" id="GO:0008483">
    <property type="term" value="F:transaminase activity"/>
    <property type="evidence" value="ECO:0007669"/>
    <property type="project" value="UniProtKB-KW"/>
</dbReference>
<protein>
    <submittedName>
        <fullName evidence="5">Beta-alanine--pyruvate aminotransferase</fullName>
    </submittedName>
</protein>
<comment type="caution">
    <text evidence="5">The sequence shown here is derived from an EMBL/GenBank/DDBJ whole genome shotgun (WGS) entry which is preliminary data.</text>
</comment>
<reference evidence="5" key="2">
    <citation type="submission" date="2021-08" db="EMBL/GenBank/DDBJ databases">
        <authorList>
            <person name="Tani A."/>
            <person name="Ola A."/>
            <person name="Ogura Y."/>
            <person name="Katsura K."/>
            <person name="Hayashi T."/>
        </authorList>
    </citation>
    <scope>NUCLEOTIDE SEQUENCE</scope>
    <source>
        <strain evidence="5">DSM 23674</strain>
    </source>
</reference>
<accession>A0ABQ4TTC6</accession>
<dbReference type="PANTHER" id="PTHR43094:SF1">
    <property type="entry name" value="AMINOTRANSFERASE CLASS-III"/>
    <property type="match status" value="1"/>
</dbReference>
<dbReference type="Gene3D" id="3.90.1150.10">
    <property type="entry name" value="Aspartate Aminotransferase, domain 1"/>
    <property type="match status" value="1"/>
</dbReference>
<dbReference type="PIRSF" id="PIRSF000521">
    <property type="entry name" value="Transaminase_4ab_Lys_Orn"/>
    <property type="match status" value="1"/>
</dbReference>
<evidence type="ECO:0000256" key="1">
    <source>
        <dbReference type="ARBA" id="ARBA00001933"/>
    </source>
</evidence>
<name>A0ABQ4TTC6_9HYPH</name>
<dbReference type="InterPro" id="IPR005814">
    <property type="entry name" value="Aminotrans_3"/>
</dbReference>
<dbReference type="EMBL" id="BPRA01000035">
    <property type="protein sequence ID" value="GJE57861.1"/>
    <property type="molecule type" value="Genomic_DNA"/>
</dbReference>
<evidence type="ECO:0000256" key="2">
    <source>
        <dbReference type="ARBA" id="ARBA00008954"/>
    </source>
</evidence>
<keyword evidence="5" id="KW-0808">Transferase</keyword>
<dbReference type="InterPro" id="IPR015422">
    <property type="entry name" value="PyrdxlP-dep_Trfase_small"/>
</dbReference>
<dbReference type="InterPro" id="IPR015421">
    <property type="entry name" value="PyrdxlP-dep_Trfase_major"/>
</dbReference>
<dbReference type="Proteomes" id="UP001055101">
    <property type="component" value="Unassembled WGS sequence"/>
</dbReference>
<gene>
    <name evidence="5" type="primary">bauA</name>
    <name evidence="5" type="ORF">EKPJFOCH_4383</name>
</gene>
<dbReference type="InterPro" id="IPR015424">
    <property type="entry name" value="PyrdxlP-dep_Trfase"/>
</dbReference>
<comment type="cofactor">
    <cofactor evidence="1">
        <name>pyridoxal 5'-phosphate</name>
        <dbReference type="ChEBI" id="CHEBI:597326"/>
    </cofactor>
</comment>
<dbReference type="SUPFAM" id="SSF53383">
    <property type="entry name" value="PLP-dependent transferases"/>
    <property type="match status" value="1"/>
</dbReference>
<dbReference type="CDD" id="cd00610">
    <property type="entry name" value="OAT_like"/>
    <property type="match status" value="1"/>
</dbReference>
<evidence type="ECO:0000256" key="4">
    <source>
        <dbReference type="RuleBase" id="RU003560"/>
    </source>
</evidence>
<keyword evidence="6" id="KW-1185">Reference proteome</keyword>
<comment type="similarity">
    <text evidence="2 4">Belongs to the class-III pyridoxal-phosphate-dependent aminotransferase family.</text>
</comment>
<reference evidence="5" key="1">
    <citation type="journal article" date="2021" name="Front. Microbiol.">
        <title>Comprehensive Comparative Genomics and Phenotyping of Methylobacterium Species.</title>
        <authorList>
            <person name="Alessa O."/>
            <person name="Ogura Y."/>
            <person name="Fujitani Y."/>
            <person name="Takami H."/>
            <person name="Hayashi T."/>
            <person name="Sahin N."/>
            <person name="Tani A."/>
        </authorList>
    </citation>
    <scope>NUCLEOTIDE SEQUENCE</scope>
    <source>
        <strain evidence="5">DSM 23674</strain>
    </source>
</reference>
<dbReference type="PROSITE" id="PS00600">
    <property type="entry name" value="AA_TRANSFER_CLASS_3"/>
    <property type="match status" value="1"/>
</dbReference>
<sequence length="439" mass="46900">MDAPRNDRDAWWMPFTANRAAKRDPRLIASAEGMHYRTPDGRTLLDGISGLWCCNAGHNREPIVAAIQAQAAQLDYAPPFQFGHEGAFALAARIAALAPGDLDHVFFCNSGSEAVDTALKIALAYRHATGEGGRTRFVGRERGYHGVGFGGISVGGLAGNRKVFGHGLSGVDHLPHTYDRKRQAFSKGEPDWGGHLADELERIVALHDASTLCAVIVEPMAGSTGVLPPPKGYLQTLRNICDRHGILLIFDEVITGFGRLGFAFAAERYGVTPDMICFAKGVTAGAVPLGGVIVREGIHAALMTGPERAIELFHGYTYSGHPLACAAGLAALDLYRDEGLFARARTLEPVFADAVMSLRGEPNVLDIRTLGLAAGIDLAPRPDAPGARGYDAMVEAFHRHDLVVRVSGDTLTLCPALIVSEDQIGELVEKTRAVIRAVA</sequence>
<dbReference type="RefSeq" id="WP_238232929.1">
    <property type="nucleotide sequence ID" value="NZ_BPRA01000035.1"/>
</dbReference>
<keyword evidence="3 4" id="KW-0663">Pyridoxal phosphate</keyword>
<evidence type="ECO:0000313" key="6">
    <source>
        <dbReference type="Proteomes" id="UP001055101"/>
    </source>
</evidence>
<dbReference type="InterPro" id="IPR049704">
    <property type="entry name" value="Aminotrans_3_PPA_site"/>
</dbReference>
<proteinExistence type="inferred from homology"/>
<evidence type="ECO:0000313" key="5">
    <source>
        <dbReference type="EMBL" id="GJE57861.1"/>
    </source>
</evidence>
<evidence type="ECO:0000256" key="3">
    <source>
        <dbReference type="ARBA" id="ARBA00022898"/>
    </source>
</evidence>
<organism evidence="5 6">
    <name type="scientific">Methylobacterium thuringiense</name>
    <dbReference type="NCBI Taxonomy" id="1003091"/>
    <lineage>
        <taxon>Bacteria</taxon>
        <taxon>Pseudomonadati</taxon>
        <taxon>Pseudomonadota</taxon>
        <taxon>Alphaproteobacteria</taxon>
        <taxon>Hyphomicrobiales</taxon>
        <taxon>Methylobacteriaceae</taxon>
        <taxon>Methylobacterium</taxon>
    </lineage>
</organism>